<comment type="caution">
    <text evidence="3">The sequence shown here is derived from an EMBL/GenBank/DDBJ whole genome shotgun (WGS) entry which is preliminary data.</text>
</comment>
<keyword evidence="2" id="KW-0812">Transmembrane</keyword>
<evidence type="ECO:0000313" key="3">
    <source>
        <dbReference type="EMBL" id="MCI3276710.1"/>
    </source>
</evidence>
<organism evidence="3 4">
    <name type="scientific">Streptomyces cylindrosporus</name>
    <dbReference type="NCBI Taxonomy" id="2927583"/>
    <lineage>
        <taxon>Bacteria</taxon>
        <taxon>Bacillati</taxon>
        <taxon>Actinomycetota</taxon>
        <taxon>Actinomycetes</taxon>
        <taxon>Kitasatosporales</taxon>
        <taxon>Streptomycetaceae</taxon>
        <taxon>Streptomyces</taxon>
    </lineage>
</organism>
<feature type="region of interest" description="Disordered" evidence="1">
    <location>
        <begin position="37"/>
        <end position="83"/>
    </location>
</feature>
<dbReference type="RefSeq" id="WP_242773605.1">
    <property type="nucleotide sequence ID" value="NZ_JALDAY010000013.1"/>
</dbReference>
<dbReference type="EMBL" id="JALDAY010000013">
    <property type="protein sequence ID" value="MCI3276710.1"/>
    <property type="molecule type" value="Genomic_DNA"/>
</dbReference>
<accession>A0ABS9YHI8</accession>
<evidence type="ECO:0000313" key="4">
    <source>
        <dbReference type="Proteomes" id="UP001165269"/>
    </source>
</evidence>
<evidence type="ECO:0000256" key="2">
    <source>
        <dbReference type="SAM" id="Phobius"/>
    </source>
</evidence>
<gene>
    <name evidence="3" type="ORF">MQP27_37115</name>
</gene>
<feature type="compositionally biased region" description="Pro residues" evidence="1">
    <location>
        <begin position="166"/>
        <end position="181"/>
    </location>
</feature>
<keyword evidence="2" id="KW-0472">Membrane</keyword>
<feature type="compositionally biased region" description="Polar residues" evidence="1">
    <location>
        <begin position="130"/>
        <end position="151"/>
    </location>
</feature>
<feature type="compositionally biased region" description="Gly residues" evidence="1">
    <location>
        <begin position="7"/>
        <end position="16"/>
    </location>
</feature>
<proteinExistence type="predicted"/>
<dbReference type="Proteomes" id="UP001165269">
    <property type="component" value="Unassembled WGS sequence"/>
</dbReference>
<keyword evidence="4" id="KW-1185">Reference proteome</keyword>
<keyword evidence="2" id="KW-1133">Transmembrane helix</keyword>
<feature type="transmembrane region" description="Helical" evidence="2">
    <location>
        <begin position="114"/>
        <end position="132"/>
    </location>
</feature>
<name>A0ABS9YHI8_9ACTN</name>
<evidence type="ECO:0000256" key="1">
    <source>
        <dbReference type="SAM" id="MobiDB-lite"/>
    </source>
</evidence>
<protein>
    <submittedName>
        <fullName evidence="3">Uncharacterized protein</fullName>
    </submittedName>
</protein>
<feature type="region of interest" description="Disordered" evidence="1">
    <location>
        <begin position="129"/>
        <end position="181"/>
    </location>
</feature>
<feature type="region of interest" description="Disordered" evidence="1">
    <location>
        <begin position="1"/>
        <end position="24"/>
    </location>
</feature>
<reference evidence="3" key="1">
    <citation type="submission" date="2022-03" db="EMBL/GenBank/DDBJ databases">
        <title>Streptomyces 7R015 and 7R016 isolated from Barleria lupulina in Thailand.</title>
        <authorList>
            <person name="Kanchanasin P."/>
            <person name="Phongsopitanun W."/>
            <person name="Tanasupawat S."/>
        </authorList>
    </citation>
    <scope>NUCLEOTIDE SEQUENCE</scope>
    <source>
        <strain evidence="3">7R015</strain>
    </source>
</reference>
<sequence>MAAEDTGQGGTPGDGDGVPPLPDAVWLRFLGDTEQAIRASAPRELSARERAAGSRPDPTGPHGVRRERRWAAPVEPHPASFEAVGEVWRPEEHRPGPAWRDMDNPERWRRVGRVLAAVAAVLVAVGAFSQAASRSSAPGSTPTDGTSQQSEDLLPDGVPAATASPSVPPYAGTPPPRPAAG</sequence>